<evidence type="ECO:0000313" key="4">
    <source>
        <dbReference type="Proteomes" id="UP001223336"/>
    </source>
</evidence>
<feature type="transmembrane region" description="Helical" evidence="1">
    <location>
        <begin position="68"/>
        <end position="86"/>
    </location>
</feature>
<evidence type="ECO:0000256" key="1">
    <source>
        <dbReference type="SAM" id="Phobius"/>
    </source>
</evidence>
<dbReference type="AlphaFoldDB" id="A0AA51MNU1"/>
<feature type="transmembrane region" description="Helical" evidence="1">
    <location>
        <begin position="127"/>
        <end position="154"/>
    </location>
</feature>
<keyword evidence="4" id="KW-1185">Reference proteome</keyword>
<evidence type="ECO:0000313" key="2">
    <source>
        <dbReference type="EMBL" id="MDQ5768802.1"/>
    </source>
</evidence>
<dbReference type="EMBL" id="CP133217">
    <property type="protein sequence ID" value="WML86516.1"/>
    <property type="molecule type" value="Genomic_DNA"/>
</dbReference>
<dbReference type="RefSeq" id="WP_308134770.1">
    <property type="nucleotide sequence ID" value="NZ_CP133197.1"/>
</dbReference>
<dbReference type="EMBL" id="JAVFKN010000011">
    <property type="protein sequence ID" value="MDQ5768802.1"/>
    <property type="molecule type" value="Genomic_DNA"/>
</dbReference>
<feature type="transmembrane region" description="Helical" evidence="1">
    <location>
        <begin position="39"/>
        <end position="56"/>
    </location>
</feature>
<keyword evidence="1" id="KW-1133">Transmembrane helix</keyword>
<proteinExistence type="predicted"/>
<keyword evidence="1" id="KW-0812">Transmembrane</keyword>
<keyword evidence="1" id="KW-0472">Membrane</keyword>
<evidence type="ECO:0000313" key="3">
    <source>
        <dbReference type="EMBL" id="WML86516.1"/>
    </source>
</evidence>
<reference evidence="3 4" key="1">
    <citation type="submission" date="2023-08" db="EMBL/GenBank/DDBJ databases">
        <title>New molecular markers tilS and rpoB for phylogenetic and monitoring studies of the genus Thiothrix biodiversity.</title>
        <authorList>
            <person name="Ravin N.V."/>
            <person name="Smolyakov D."/>
            <person name="Markov N.D."/>
            <person name="Beletsky A.V."/>
            <person name="Mardanov A.V."/>
            <person name="Rudenko T.S."/>
            <person name="Grabovich M.Y."/>
        </authorList>
    </citation>
    <scope>NUCLEOTIDE SEQUENCE</scope>
    <source>
        <strain evidence="3">DNT52</strain>
        <strain evidence="2 4">H33</strain>
    </source>
</reference>
<sequence length="158" mass="17544">MHTSSSQTNIQEDSELSSLFPRLSSAITFQESVVTHGKITAPIVVALLFAVGYYDLFNYDLFRKMGGWVSIFGLIGLAAYWFVYVVNKDKIEILEKSLTIENSGNNQASDISNIYATWLKFGAPISFLLAILSSLAVLYIIGFIIIAFIAKVYIEKLA</sequence>
<dbReference type="Proteomes" id="UP001229862">
    <property type="component" value="Chromosome"/>
</dbReference>
<accession>A0AA51MNU1</accession>
<protein>
    <submittedName>
        <fullName evidence="3">Uncharacterized protein</fullName>
    </submittedName>
</protein>
<gene>
    <name evidence="2" type="ORF">RCC75_09695</name>
    <name evidence="3" type="ORF">RCG00_19810</name>
</gene>
<organism evidence="3">
    <name type="scientific">Thiothrix subterranea</name>
    <dbReference type="NCBI Taxonomy" id="2735563"/>
    <lineage>
        <taxon>Bacteria</taxon>
        <taxon>Pseudomonadati</taxon>
        <taxon>Pseudomonadota</taxon>
        <taxon>Gammaproteobacteria</taxon>
        <taxon>Thiotrichales</taxon>
        <taxon>Thiotrichaceae</taxon>
        <taxon>Thiothrix</taxon>
    </lineage>
</organism>
<name>A0AA51MNU1_9GAMM</name>
<dbReference type="Proteomes" id="UP001223336">
    <property type="component" value="Unassembled WGS sequence"/>
</dbReference>